<reference evidence="1 2" key="1">
    <citation type="submission" date="2021-03" db="EMBL/GenBank/DDBJ databases">
        <authorList>
            <person name="King G.J."/>
            <person name="Bancroft I."/>
            <person name="Baten A."/>
            <person name="Bloomfield J."/>
            <person name="Borpatragohain P."/>
            <person name="He Z."/>
            <person name="Irish N."/>
            <person name="Irwin J."/>
            <person name="Liu K."/>
            <person name="Mauleon R.P."/>
            <person name="Moore J."/>
            <person name="Morris R."/>
            <person name="Ostergaard L."/>
            <person name="Wang B."/>
            <person name="Wells R."/>
        </authorList>
    </citation>
    <scope>NUCLEOTIDE SEQUENCE [LARGE SCALE GENOMIC DNA]</scope>
    <source>
        <strain evidence="1">R-o-18</strain>
        <tissue evidence="1">Leaf</tissue>
    </source>
</reference>
<gene>
    <name evidence="1" type="primary">A03g502960.1_BraROA</name>
    <name evidence="1" type="ORF">IGI04_010555</name>
</gene>
<dbReference type="Proteomes" id="UP000823674">
    <property type="component" value="Chromosome A03"/>
</dbReference>
<feature type="non-terminal residue" evidence="1">
    <location>
        <position position="1"/>
    </location>
</feature>
<evidence type="ECO:0000313" key="2">
    <source>
        <dbReference type="Proteomes" id="UP000823674"/>
    </source>
</evidence>
<proteinExistence type="predicted"/>
<sequence length="128" mass="13640">GGRNVSSGPRVGIVCDFERKTKVEGDEEVGGFRQKESRWSDRGRISAVAFVAEESSAGFVDDQSPMKNLGGVARRRISVALRIGESLWLSSTEEIGGSPLQTNSSVDGLVKESIGSILVFQVDGLVAL</sequence>
<accession>A0ABQ7N2Q5</accession>
<keyword evidence="2" id="KW-1185">Reference proteome</keyword>
<organism evidence="1 2">
    <name type="scientific">Brassica rapa subsp. trilocularis</name>
    <dbReference type="NCBI Taxonomy" id="1813537"/>
    <lineage>
        <taxon>Eukaryota</taxon>
        <taxon>Viridiplantae</taxon>
        <taxon>Streptophyta</taxon>
        <taxon>Embryophyta</taxon>
        <taxon>Tracheophyta</taxon>
        <taxon>Spermatophyta</taxon>
        <taxon>Magnoliopsida</taxon>
        <taxon>eudicotyledons</taxon>
        <taxon>Gunneridae</taxon>
        <taxon>Pentapetalae</taxon>
        <taxon>rosids</taxon>
        <taxon>malvids</taxon>
        <taxon>Brassicales</taxon>
        <taxon>Brassicaceae</taxon>
        <taxon>Brassiceae</taxon>
        <taxon>Brassica</taxon>
    </lineage>
</organism>
<dbReference type="EMBL" id="JADBGQ010000003">
    <property type="protein sequence ID" value="KAG5404436.1"/>
    <property type="molecule type" value="Genomic_DNA"/>
</dbReference>
<protein>
    <submittedName>
        <fullName evidence="1">Uncharacterized protein</fullName>
    </submittedName>
</protein>
<evidence type="ECO:0000313" key="1">
    <source>
        <dbReference type="EMBL" id="KAG5404436.1"/>
    </source>
</evidence>
<name>A0ABQ7N2Q5_BRACM</name>
<comment type="caution">
    <text evidence="1">The sequence shown here is derived from an EMBL/GenBank/DDBJ whole genome shotgun (WGS) entry which is preliminary data.</text>
</comment>